<evidence type="ECO:0000313" key="1">
    <source>
        <dbReference type="EMBL" id="CAD9305188.1"/>
    </source>
</evidence>
<dbReference type="Gene3D" id="1.25.40.10">
    <property type="entry name" value="Tetratricopeptide repeat domain"/>
    <property type="match status" value="1"/>
</dbReference>
<proteinExistence type="predicted"/>
<dbReference type="InterPro" id="IPR010323">
    <property type="entry name" value="DUF924"/>
</dbReference>
<dbReference type="InterPro" id="IPR011990">
    <property type="entry name" value="TPR-like_helical_dom_sf"/>
</dbReference>
<name>A0A7S1VMR4_9STRA</name>
<dbReference type="SUPFAM" id="SSF48452">
    <property type="entry name" value="TPR-like"/>
    <property type="match status" value="1"/>
</dbReference>
<accession>A0A7S1VMR4</accession>
<dbReference type="AlphaFoldDB" id="A0A7S1VMR4"/>
<organism evidence="1">
    <name type="scientific">Grammatophora oceanica</name>
    <dbReference type="NCBI Taxonomy" id="210454"/>
    <lineage>
        <taxon>Eukaryota</taxon>
        <taxon>Sar</taxon>
        <taxon>Stramenopiles</taxon>
        <taxon>Ochrophyta</taxon>
        <taxon>Bacillariophyta</taxon>
        <taxon>Fragilariophyceae</taxon>
        <taxon>Fragilariophycidae</taxon>
        <taxon>Rhabdonematales</taxon>
        <taxon>Grammatophoraceae</taxon>
        <taxon>Grammatophora</taxon>
    </lineage>
</organism>
<protein>
    <submittedName>
        <fullName evidence="1">Uncharacterized protein</fullName>
    </submittedName>
</protein>
<gene>
    <name evidence="1" type="ORF">GOCE00092_LOCUS23917</name>
</gene>
<sequence>MEISRELSSALMSTSAKECAADTIIRLSTLDGEVYPPYLQFIISPLMHSELVEDHELATKVADFSLAVAPDSLKECFGRTKSMELEHKKVIDMFGRYPHRNDKLGRESTPEEIEWLASDDLPAWAKSQ</sequence>
<dbReference type="EMBL" id="HBGK01045399">
    <property type="protein sequence ID" value="CAD9305188.1"/>
    <property type="molecule type" value="Transcribed_RNA"/>
</dbReference>
<reference evidence="1" key="1">
    <citation type="submission" date="2021-01" db="EMBL/GenBank/DDBJ databases">
        <authorList>
            <person name="Corre E."/>
            <person name="Pelletier E."/>
            <person name="Niang G."/>
            <person name="Scheremetjew M."/>
            <person name="Finn R."/>
            <person name="Kale V."/>
            <person name="Holt S."/>
            <person name="Cochrane G."/>
            <person name="Meng A."/>
            <person name="Brown T."/>
            <person name="Cohen L."/>
        </authorList>
    </citation>
    <scope>NUCLEOTIDE SEQUENCE</scope>
    <source>
        <strain evidence="1">CCMP 410</strain>
    </source>
</reference>
<dbReference type="Pfam" id="PF06041">
    <property type="entry name" value="DUF924"/>
    <property type="match status" value="1"/>
</dbReference>